<dbReference type="STRING" id="139825.A0A401GFP0"/>
<keyword evidence="3 10" id="KW-0813">Transport</keyword>
<dbReference type="PROSITE" id="PS50920">
    <property type="entry name" value="SOLCAR"/>
    <property type="match status" value="1"/>
</dbReference>
<evidence type="ECO:0000256" key="9">
    <source>
        <dbReference type="PROSITE-ProRule" id="PRU00282"/>
    </source>
</evidence>
<keyword evidence="13" id="KW-1185">Reference proteome</keyword>
<evidence type="ECO:0000256" key="6">
    <source>
        <dbReference type="ARBA" id="ARBA00022989"/>
    </source>
</evidence>
<dbReference type="GO" id="GO:1990575">
    <property type="term" value="P:mitochondrial L-ornithine transmembrane transport"/>
    <property type="evidence" value="ECO:0007669"/>
    <property type="project" value="TreeGrafter"/>
</dbReference>
<keyword evidence="4 9" id="KW-0812">Transmembrane</keyword>
<organism evidence="12 13">
    <name type="scientific">Sparassis crispa</name>
    <dbReference type="NCBI Taxonomy" id="139825"/>
    <lineage>
        <taxon>Eukaryota</taxon>
        <taxon>Fungi</taxon>
        <taxon>Dikarya</taxon>
        <taxon>Basidiomycota</taxon>
        <taxon>Agaricomycotina</taxon>
        <taxon>Agaricomycetes</taxon>
        <taxon>Polyporales</taxon>
        <taxon>Sparassidaceae</taxon>
        <taxon>Sparassis</taxon>
    </lineage>
</organism>
<dbReference type="AlphaFoldDB" id="A0A401GFP0"/>
<dbReference type="InParanoid" id="A0A401GFP0"/>
<evidence type="ECO:0000256" key="8">
    <source>
        <dbReference type="ARBA" id="ARBA00023136"/>
    </source>
</evidence>
<dbReference type="PANTHER" id="PTHR45624:SF12">
    <property type="entry name" value="MITOCHONDRIAL ORNITHINE TRANSPORTER 1"/>
    <property type="match status" value="1"/>
</dbReference>
<keyword evidence="6 11" id="KW-1133">Transmembrane helix</keyword>
<dbReference type="InterPro" id="IPR018108">
    <property type="entry name" value="MCP_transmembrane"/>
</dbReference>
<evidence type="ECO:0000256" key="5">
    <source>
        <dbReference type="ARBA" id="ARBA00022737"/>
    </source>
</evidence>
<dbReference type="GeneID" id="38777915"/>
<evidence type="ECO:0000256" key="10">
    <source>
        <dbReference type="RuleBase" id="RU000488"/>
    </source>
</evidence>
<feature type="transmembrane region" description="Helical" evidence="11">
    <location>
        <begin position="171"/>
        <end position="194"/>
    </location>
</feature>
<evidence type="ECO:0008006" key="14">
    <source>
        <dbReference type="Google" id="ProtNLM"/>
    </source>
</evidence>
<gene>
    <name evidence="12" type="ORF">SCP_0307210</name>
</gene>
<evidence type="ECO:0000256" key="7">
    <source>
        <dbReference type="ARBA" id="ARBA00023128"/>
    </source>
</evidence>
<keyword evidence="5" id="KW-0677">Repeat</keyword>
<dbReference type="Proteomes" id="UP000287166">
    <property type="component" value="Unassembled WGS sequence"/>
</dbReference>
<keyword evidence="8 9" id="KW-0472">Membrane</keyword>
<feature type="transmembrane region" description="Helical" evidence="11">
    <location>
        <begin position="6"/>
        <end position="32"/>
    </location>
</feature>
<dbReference type="OrthoDB" id="21292at2759"/>
<proteinExistence type="inferred from homology"/>
<evidence type="ECO:0000313" key="12">
    <source>
        <dbReference type="EMBL" id="GBE80998.1"/>
    </source>
</evidence>
<comment type="subcellular location">
    <subcellularLocation>
        <location evidence="1">Mitochondrion membrane</location>
        <topology evidence="1">Multi-pass membrane protein</topology>
    </subcellularLocation>
</comment>
<evidence type="ECO:0000256" key="2">
    <source>
        <dbReference type="ARBA" id="ARBA00006375"/>
    </source>
</evidence>
<evidence type="ECO:0000256" key="1">
    <source>
        <dbReference type="ARBA" id="ARBA00004225"/>
    </source>
</evidence>
<comment type="caution">
    <text evidence="12">The sequence shown here is derived from an EMBL/GenBank/DDBJ whole genome shotgun (WGS) entry which is preliminary data.</text>
</comment>
<protein>
    <recommendedName>
        <fullName evidence="14">Mitochondrial carrier</fullName>
    </recommendedName>
</protein>
<dbReference type="InterPro" id="IPR023395">
    <property type="entry name" value="MCP_dom_sf"/>
</dbReference>
<dbReference type="Pfam" id="PF00153">
    <property type="entry name" value="Mito_carr"/>
    <property type="match status" value="2"/>
</dbReference>
<dbReference type="GO" id="GO:0031966">
    <property type="term" value="C:mitochondrial membrane"/>
    <property type="evidence" value="ECO:0007669"/>
    <property type="project" value="UniProtKB-SubCell"/>
</dbReference>
<dbReference type="Gene3D" id="1.50.40.10">
    <property type="entry name" value="Mitochondrial carrier domain"/>
    <property type="match status" value="2"/>
</dbReference>
<feature type="repeat" description="Solcar" evidence="9">
    <location>
        <begin position="6"/>
        <end position="106"/>
    </location>
</feature>
<feature type="transmembrane region" description="Helical" evidence="11">
    <location>
        <begin position="77"/>
        <end position="101"/>
    </location>
</feature>
<dbReference type="InterPro" id="IPR050567">
    <property type="entry name" value="Mitochondrial_Carrier"/>
</dbReference>
<dbReference type="RefSeq" id="XP_027611911.1">
    <property type="nucleotide sequence ID" value="XM_027756110.1"/>
</dbReference>
<dbReference type="EMBL" id="BFAD01000003">
    <property type="protein sequence ID" value="GBE80998.1"/>
    <property type="molecule type" value="Genomic_DNA"/>
</dbReference>
<reference evidence="12 13" key="1">
    <citation type="journal article" date="2018" name="Sci. Rep.">
        <title>Genome sequence of the cauliflower mushroom Sparassis crispa (Hanabiratake) and its association with beneficial usage.</title>
        <authorList>
            <person name="Kiyama R."/>
            <person name="Furutani Y."/>
            <person name="Kawaguchi K."/>
            <person name="Nakanishi T."/>
        </authorList>
    </citation>
    <scope>NUCLEOTIDE SEQUENCE [LARGE SCALE GENOMIC DNA]</scope>
</reference>
<comment type="similarity">
    <text evidence="2 10">Belongs to the mitochondrial carrier (TC 2.A.29) family.</text>
</comment>
<accession>A0A401GFP0</accession>
<dbReference type="GO" id="GO:0000064">
    <property type="term" value="F:L-ornithine transmembrane transporter activity"/>
    <property type="evidence" value="ECO:0007669"/>
    <property type="project" value="TreeGrafter"/>
</dbReference>
<evidence type="ECO:0000256" key="11">
    <source>
        <dbReference type="SAM" id="Phobius"/>
    </source>
</evidence>
<evidence type="ECO:0000256" key="4">
    <source>
        <dbReference type="ARBA" id="ARBA00022692"/>
    </source>
</evidence>
<dbReference type="PANTHER" id="PTHR45624">
    <property type="entry name" value="MITOCHONDRIAL BASIC AMINO ACIDS TRANSPORTER-RELATED"/>
    <property type="match status" value="1"/>
</dbReference>
<evidence type="ECO:0000313" key="13">
    <source>
        <dbReference type="Proteomes" id="UP000287166"/>
    </source>
</evidence>
<name>A0A401GFP0_9APHY</name>
<keyword evidence="7" id="KW-0496">Mitochondrion</keyword>
<evidence type="ECO:0000256" key="3">
    <source>
        <dbReference type="ARBA" id="ARBA00022448"/>
    </source>
</evidence>
<dbReference type="SUPFAM" id="SSF103506">
    <property type="entry name" value="Mitochondrial carrier"/>
    <property type="match status" value="2"/>
</dbReference>
<feature type="transmembrane region" description="Helical" evidence="11">
    <location>
        <begin position="121"/>
        <end position="143"/>
    </location>
</feature>
<sequence>MAVLEALFLLGVLALSIAISLIVTVPLTGALVRLRANYNPRGLQLDPEGNVEPHTGPVVTSFFGMLKRVKRIEGWSGLYKGMMPTLLASAVLTAFAVIALNSTSASYHGRVNPPSAGPFGVLAYGLFSMLISLPATIITYRSITTPYKLPYFRPIYSLRILLTPTERRKPWILYLTPGLLLSQILHVVYTAFILRALRSFLVPLPSPGDASDVHFSSIKFGIYVGIEIWSTAVLCPLEVLATKLAIQRNHAAPEYNSVEQEVEEDAVMTEEYTEYSGVEEDVIGLRHEKDPYLGLVDCAKRVVDEEGWKALYRAWWLTMLGGVLSAFASAAPSLS</sequence>